<reference evidence="2 3" key="1">
    <citation type="journal article" date="2021" name="Sci. Rep.">
        <title>The distribution of antibiotic resistance genes in chicken gut microbiota commensals.</title>
        <authorList>
            <person name="Juricova H."/>
            <person name="Matiasovicova J."/>
            <person name="Kubasova T."/>
            <person name="Cejkova D."/>
            <person name="Rychlik I."/>
        </authorList>
    </citation>
    <scope>NUCLEOTIDE SEQUENCE [LARGE SCALE GENOMIC DNA]</scope>
    <source>
        <strain evidence="2 3">An537</strain>
    </source>
</reference>
<feature type="transmembrane region" description="Helical" evidence="1">
    <location>
        <begin position="43"/>
        <end position="61"/>
    </location>
</feature>
<keyword evidence="1" id="KW-1133">Transmembrane helix</keyword>
<sequence length="172" mass="19613">MDVLFIIGQTFILGIIALFIIKWGHAHSVTILRLRGRLNRLQFVLGLFALYALLILFSIFTKSLMESVVILPAYWGVRLLIYAGHILLLPFFYVLYVRRLHDLSLPGLPGILWSVFIIFTHSYFSVKATMILFSVIMILVNLLLACIPGSSRPNKYGPPAIWPRKARRVTTL</sequence>
<feature type="transmembrane region" description="Helical" evidence="1">
    <location>
        <begin position="73"/>
        <end position="96"/>
    </location>
</feature>
<feature type="transmembrane region" description="Helical" evidence="1">
    <location>
        <begin position="130"/>
        <end position="147"/>
    </location>
</feature>
<accession>A0ABS2GH91</accession>
<feature type="transmembrane region" description="Helical" evidence="1">
    <location>
        <begin position="6"/>
        <end position="23"/>
    </location>
</feature>
<dbReference type="Pfam" id="PF05656">
    <property type="entry name" value="DUF805"/>
    <property type="match status" value="1"/>
</dbReference>
<gene>
    <name evidence="2" type="ORF">H6A01_06140</name>
</gene>
<feature type="transmembrane region" description="Helical" evidence="1">
    <location>
        <begin position="103"/>
        <end position="124"/>
    </location>
</feature>
<evidence type="ECO:0000313" key="3">
    <source>
        <dbReference type="Proteomes" id="UP000707138"/>
    </source>
</evidence>
<keyword evidence="1" id="KW-0472">Membrane</keyword>
<protein>
    <submittedName>
        <fullName evidence="2">DUF805 domain-containing protein</fullName>
    </submittedName>
</protein>
<name>A0ABS2GH91_9FIRM</name>
<dbReference type="InterPro" id="IPR008523">
    <property type="entry name" value="DUF805"/>
</dbReference>
<dbReference type="Proteomes" id="UP000707138">
    <property type="component" value="Unassembled WGS sequence"/>
</dbReference>
<dbReference type="RefSeq" id="WP_205087917.1">
    <property type="nucleotide sequence ID" value="NZ_JACJLA010000009.1"/>
</dbReference>
<evidence type="ECO:0000256" key="1">
    <source>
        <dbReference type="SAM" id="Phobius"/>
    </source>
</evidence>
<comment type="caution">
    <text evidence="2">The sequence shown here is derived from an EMBL/GenBank/DDBJ whole genome shotgun (WGS) entry which is preliminary data.</text>
</comment>
<proteinExistence type="predicted"/>
<keyword evidence="3" id="KW-1185">Reference proteome</keyword>
<dbReference type="EMBL" id="JACJLA010000009">
    <property type="protein sequence ID" value="MBM6912902.1"/>
    <property type="molecule type" value="Genomic_DNA"/>
</dbReference>
<evidence type="ECO:0000313" key="2">
    <source>
        <dbReference type="EMBL" id="MBM6912902.1"/>
    </source>
</evidence>
<organism evidence="2 3">
    <name type="scientific">Veillonella magna</name>
    <dbReference type="NCBI Taxonomy" id="464322"/>
    <lineage>
        <taxon>Bacteria</taxon>
        <taxon>Bacillati</taxon>
        <taxon>Bacillota</taxon>
        <taxon>Negativicutes</taxon>
        <taxon>Veillonellales</taxon>
        <taxon>Veillonellaceae</taxon>
        <taxon>Veillonella</taxon>
    </lineage>
</organism>
<keyword evidence="1" id="KW-0812">Transmembrane</keyword>